<dbReference type="InterPro" id="IPR015919">
    <property type="entry name" value="Cadherin-like_sf"/>
</dbReference>
<proteinExistence type="predicted"/>
<dbReference type="OrthoDB" id="5990676at2759"/>
<dbReference type="Gene3D" id="2.60.40.10">
    <property type="entry name" value="Immunoglobulins"/>
    <property type="match status" value="1"/>
</dbReference>
<dbReference type="Proteomes" id="UP000593567">
    <property type="component" value="Unassembled WGS sequence"/>
</dbReference>
<accession>A0A7J7JXF7</accession>
<dbReference type="PANTHER" id="PTHR21559:SF21">
    <property type="entry name" value="DYSTROGLYCAN 1"/>
    <property type="match status" value="1"/>
</dbReference>
<gene>
    <name evidence="1" type="ORF">EB796_011673</name>
</gene>
<dbReference type="PANTHER" id="PTHR21559">
    <property type="entry name" value="DYSTROGLYCAN-RELATED"/>
    <property type="match status" value="1"/>
</dbReference>
<dbReference type="GO" id="GO:0005509">
    <property type="term" value="F:calcium ion binding"/>
    <property type="evidence" value="ECO:0007669"/>
    <property type="project" value="InterPro"/>
</dbReference>
<dbReference type="GO" id="GO:0021675">
    <property type="term" value="P:nerve development"/>
    <property type="evidence" value="ECO:0007669"/>
    <property type="project" value="TreeGrafter"/>
</dbReference>
<keyword evidence="2" id="KW-1185">Reference proteome</keyword>
<dbReference type="EMBL" id="VXIV02001763">
    <property type="protein sequence ID" value="KAF6030018.1"/>
    <property type="molecule type" value="Genomic_DNA"/>
</dbReference>
<dbReference type="GO" id="GO:0007411">
    <property type="term" value="P:axon guidance"/>
    <property type="evidence" value="ECO:0007669"/>
    <property type="project" value="TreeGrafter"/>
</dbReference>
<sequence length="329" mass="37254">MVPKPPLLNPNYSTPLRLKMSSGQLFTYQMPNDLFSDPNNEILKFSVRDFSTDRDVDDGRGSWLSYDKINNELLALPLDVNVGTSKYLLVAMNSHGLMTTVHLTLAVRPRSTTKVTQNTMKLFNSLNCLTTSLIEYRNYTPWPWPPPFSGSARQMLDLVYTLSSLLVDSEDRQIMVDGVEYSDKTTVKFSVSPPAGHSASLCPTDINRKDLKTLRQLKDLQLLIYKTISKLDILYVRSFPKSPCENSSPIKTTDISVLEPFMSQLVAVEGELFKVKVPVNLFEDQEDINLQFMKLELLTDGVELNSANWIYLHKQTGTIMGLPWGHHQS</sequence>
<name>A0A7J7JXF7_BUGNE</name>
<dbReference type="SUPFAM" id="SSF49313">
    <property type="entry name" value="Cadherin-like"/>
    <property type="match status" value="1"/>
</dbReference>
<dbReference type="InterPro" id="IPR013783">
    <property type="entry name" value="Ig-like_fold"/>
</dbReference>
<comment type="caution">
    <text evidence="1">The sequence shown here is derived from an EMBL/GenBank/DDBJ whole genome shotgun (WGS) entry which is preliminary data.</text>
</comment>
<dbReference type="GO" id="GO:0042383">
    <property type="term" value="C:sarcolemma"/>
    <property type="evidence" value="ECO:0007669"/>
    <property type="project" value="TreeGrafter"/>
</dbReference>
<dbReference type="GO" id="GO:0002009">
    <property type="term" value="P:morphogenesis of an epithelium"/>
    <property type="evidence" value="ECO:0007669"/>
    <property type="project" value="TreeGrafter"/>
</dbReference>
<evidence type="ECO:0000313" key="1">
    <source>
        <dbReference type="EMBL" id="KAF6030018.1"/>
    </source>
</evidence>
<reference evidence="1" key="1">
    <citation type="submission" date="2020-06" db="EMBL/GenBank/DDBJ databases">
        <title>Draft genome of Bugula neritina, a colonial animal packing powerful symbionts and potential medicines.</title>
        <authorList>
            <person name="Rayko M."/>
        </authorList>
    </citation>
    <scope>NUCLEOTIDE SEQUENCE [LARGE SCALE GENOMIC DNA]</scope>
    <source>
        <strain evidence="1">Kwan_BN1</strain>
    </source>
</reference>
<evidence type="ECO:0000313" key="2">
    <source>
        <dbReference type="Proteomes" id="UP000593567"/>
    </source>
</evidence>
<protein>
    <submittedName>
        <fullName evidence="1">Dg</fullName>
    </submittedName>
</protein>
<dbReference type="GO" id="GO:0016011">
    <property type="term" value="C:dystroglycan complex"/>
    <property type="evidence" value="ECO:0007669"/>
    <property type="project" value="TreeGrafter"/>
</dbReference>
<dbReference type="GO" id="GO:0043236">
    <property type="term" value="F:laminin binding"/>
    <property type="evidence" value="ECO:0007669"/>
    <property type="project" value="TreeGrafter"/>
</dbReference>
<dbReference type="AlphaFoldDB" id="A0A7J7JXF7"/>
<organism evidence="1 2">
    <name type="scientific">Bugula neritina</name>
    <name type="common">Brown bryozoan</name>
    <name type="synonym">Sertularia neritina</name>
    <dbReference type="NCBI Taxonomy" id="10212"/>
    <lineage>
        <taxon>Eukaryota</taxon>
        <taxon>Metazoa</taxon>
        <taxon>Spiralia</taxon>
        <taxon>Lophotrochozoa</taxon>
        <taxon>Bryozoa</taxon>
        <taxon>Gymnolaemata</taxon>
        <taxon>Cheilostomatida</taxon>
        <taxon>Flustrina</taxon>
        <taxon>Buguloidea</taxon>
        <taxon>Bugulidae</taxon>
        <taxon>Bugula</taxon>
    </lineage>
</organism>